<evidence type="ECO:0000313" key="1">
    <source>
        <dbReference type="EMBL" id="AYV77608.1"/>
    </source>
</evidence>
<organism evidence="1">
    <name type="scientific">Dasosvirus sp</name>
    <dbReference type="NCBI Taxonomy" id="2487764"/>
    <lineage>
        <taxon>Viruses</taxon>
        <taxon>Varidnaviria</taxon>
        <taxon>Bamfordvirae</taxon>
        <taxon>Nucleocytoviricota</taxon>
        <taxon>Megaviricetes</taxon>
        <taxon>Imitervirales</taxon>
        <taxon>Mimiviridae</taxon>
        <taxon>Klosneuvirinae</taxon>
    </lineage>
</organism>
<protein>
    <submittedName>
        <fullName evidence="1">Uncharacterized protein</fullName>
    </submittedName>
</protein>
<accession>A0A3G4ZRT1</accession>
<gene>
    <name evidence="1" type="ORF">Dasosvirus11_9</name>
</gene>
<dbReference type="EMBL" id="MK072052">
    <property type="protein sequence ID" value="AYV77608.1"/>
    <property type="molecule type" value="Genomic_DNA"/>
</dbReference>
<proteinExistence type="predicted"/>
<feature type="non-terminal residue" evidence="1">
    <location>
        <position position="65"/>
    </location>
</feature>
<name>A0A3G4ZRT1_9VIRU</name>
<reference evidence="1" key="1">
    <citation type="submission" date="2018-10" db="EMBL/GenBank/DDBJ databases">
        <title>Hidden diversity of soil giant viruses.</title>
        <authorList>
            <person name="Schulz F."/>
            <person name="Alteio L."/>
            <person name="Goudeau D."/>
            <person name="Ryan E.M."/>
            <person name="Malmstrom R.R."/>
            <person name="Blanchard J."/>
            <person name="Woyke T."/>
        </authorList>
    </citation>
    <scope>NUCLEOTIDE SEQUENCE</scope>
    <source>
        <strain evidence="1">DSV1</strain>
    </source>
</reference>
<sequence length="65" mass="7552">MFDKNRKNKIIETTKLIPDLADIIVEYNFIPDSTFETCLPLIVTDSDDHAESTDLNTDFLKTFKR</sequence>